<accession>A0A1X9MM55</accession>
<gene>
    <name evidence="1" type="ORF">BkAM31D_21165</name>
</gene>
<proteinExistence type="predicted"/>
<dbReference type="RefSeq" id="WP_066160430.1">
    <property type="nucleotide sequence ID" value="NZ_CP020814.1"/>
</dbReference>
<dbReference type="EMBL" id="CP020814">
    <property type="protein sequence ID" value="ARK32152.1"/>
    <property type="molecule type" value="Genomic_DNA"/>
</dbReference>
<dbReference type="KEGG" id="bkw:BkAM31D_21165"/>
<name>A0A1X9MM55_9BACI</name>
<protein>
    <submittedName>
        <fullName evidence="1">Uncharacterized protein</fullName>
    </submittedName>
</protein>
<keyword evidence="2" id="KW-1185">Reference proteome</keyword>
<dbReference type="Proteomes" id="UP000193006">
    <property type="component" value="Chromosome"/>
</dbReference>
<evidence type="ECO:0000313" key="1">
    <source>
        <dbReference type="EMBL" id="ARK32152.1"/>
    </source>
</evidence>
<dbReference type="AlphaFoldDB" id="A0A1X9MM55"/>
<organism evidence="1 2">
    <name type="scientific">Halalkalibacter krulwichiae</name>
    <dbReference type="NCBI Taxonomy" id="199441"/>
    <lineage>
        <taxon>Bacteria</taxon>
        <taxon>Bacillati</taxon>
        <taxon>Bacillota</taxon>
        <taxon>Bacilli</taxon>
        <taxon>Bacillales</taxon>
        <taxon>Bacillaceae</taxon>
        <taxon>Halalkalibacter</taxon>
    </lineage>
</organism>
<sequence length="70" mass="7666">MRVINGTKQEIGSQLDALRQAIPLQLELYSEIAKLHKAYYNELVKAGFSKEEALHIVTVQGVGGNGQPSN</sequence>
<dbReference type="STRING" id="199441.BkAM31D_21165"/>
<evidence type="ECO:0000313" key="2">
    <source>
        <dbReference type="Proteomes" id="UP000193006"/>
    </source>
</evidence>
<reference evidence="1 2" key="1">
    <citation type="submission" date="2017-04" db="EMBL/GenBank/DDBJ databases">
        <title>Bacillus krulwichiae AM31D Genome sequencing and assembly.</title>
        <authorList>
            <person name="Krulwich T.A."/>
            <person name="Anastor L."/>
            <person name="Ehrlich R."/>
            <person name="Ehrlich G.D."/>
            <person name="Janto B."/>
        </authorList>
    </citation>
    <scope>NUCLEOTIDE SEQUENCE [LARGE SCALE GENOMIC DNA]</scope>
    <source>
        <strain evidence="1 2">AM31D</strain>
    </source>
</reference>